<dbReference type="Proteomes" id="UP000238390">
    <property type="component" value="Chromosome"/>
</dbReference>
<protein>
    <submittedName>
        <fullName evidence="1">Transposase family protein</fullName>
    </submittedName>
</protein>
<dbReference type="EMBL" id="CP027169">
    <property type="protein sequence ID" value="AVK05153.1"/>
    <property type="molecule type" value="Genomic_DNA"/>
</dbReference>
<accession>A0A2R3ITJ9</accession>
<evidence type="ECO:0000313" key="2">
    <source>
        <dbReference type="Proteomes" id="UP000238390"/>
    </source>
</evidence>
<organism evidence="1 2">
    <name type="scientific">Pseudomonas paraeruginosa</name>
    <dbReference type="NCBI Taxonomy" id="2994495"/>
    <lineage>
        <taxon>Bacteria</taxon>
        <taxon>Pseudomonadati</taxon>
        <taxon>Pseudomonadota</taxon>
        <taxon>Gammaproteobacteria</taxon>
        <taxon>Pseudomonadales</taxon>
        <taxon>Pseudomonadaceae</taxon>
        <taxon>Pseudomonas</taxon>
    </lineage>
</organism>
<sequence length="82" mass="9374">MWWQCPSISPKSRCKPSRRTADLERMADWLVELGVTTVAMESTGVYWIPVYEILESHGFYPISRDRHSGRSNRVGRSATTAT</sequence>
<proteinExistence type="predicted"/>
<gene>
    <name evidence="1" type="ORF">CSB93_5738</name>
</gene>
<evidence type="ECO:0000313" key="1">
    <source>
        <dbReference type="EMBL" id="AVK05153.1"/>
    </source>
</evidence>
<reference evidence="1 2" key="1">
    <citation type="submission" date="2018-02" db="EMBL/GenBank/DDBJ databases">
        <title>FDA/CDC Antimicrobial Resistant Isolate Bank Genome Sequencing.</title>
        <authorList>
            <person name="Benahmed F.H."/>
            <person name="Lutgring J.D."/>
            <person name="Yoo B."/>
            <person name="Machado M."/>
            <person name="Brown A."/>
            <person name="McAllister G."/>
            <person name="Perry A."/>
            <person name="Halpin A.L."/>
            <person name="Vavikolanu K."/>
            <person name="Ott S."/>
            <person name="Zhao X."/>
            <person name="Tallon L.J."/>
            <person name="Sadzewicz L."/>
            <person name="Aluvathingal J."/>
            <person name="Nadendla S."/>
            <person name="Voskania-kordi A."/>
            <person name="Simonyan V."/>
            <person name="Patel J."/>
            <person name="Shawar R.M."/>
        </authorList>
    </citation>
    <scope>NUCLEOTIDE SEQUENCE [LARGE SCALE GENOMIC DNA]</scope>
    <source>
        <strain evidence="1 2">AR_0356</strain>
    </source>
</reference>
<name>A0A2R3ITJ9_9PSED</name>
<dbReference type="AlphaFoldDB" id="A0A2R3ITJ9"/>
<keyword evidence="2" id="KW-1185">Reference proteome</keyword>